<feature type="compositionally biased region" description="Basic and acidic residues" evidence="1">
    <location>
        <begin position="26"/>
        <end position="41"/>
    </location>
</feature>
<feature type="non-terminal residue" evidence="2">
    <location>
        <position position="1"/>
    </location>
</feature>
<feature type="region of interest" description="Disordered" evidence="1">
    <location>
        <begin position="1"/>
        <end position="54"/>
    </location>
</feature>
<reference evidence="2" key="1">
    <citation type="submission" date="2021-06" db="EMBL/GenBank/DDBJ databases">
        <authorList>
            <person name="Kallberg Y."/>
            <person name="Tangrot J."/>
            <person name="Rosling A."/>
        </authorList>
    </citation>
    <scope>NUCLEOTIDE SEQUENCE</scope>
    <source>
        <strain evidence="2">FL966</strain>
    </source>
</reference>
<evidence type="ECO:0000313" key="3">
    <source>
        <dbReference type="Proteomes" id="UP000789759"/>
    </source>
</evidence>
<keyword evidence="3" id="KW-1185">Reference proteome</keyword>
<organism evidence="2 3">
    <name type="scientific">Cetraspora pellucida</name>
    <dbReference type="NCBI Taxonomy" id="1433469"/>
    <lineage>
        <taxon>Eukaryota</taxon>
        <taxon>Fungi</taxon>
        <taxon>Fungi incertae sedis</taxon>
        <taxon>Mucoromycota</taxon>
        <taxon>Glomeromycotina</taxon>
        <taxon>Glomeromycetes</taxon>
        <taxon>Diversisporales</taxon>
        <taxon>Gigasporaceae</taxon>
        <taxon>Cetraspora</taxon>
    </lineage>
</organism>
<evidence type="ECO:0000313" key="2">
    <source>
        <dbReference type="EMBL" id="CAG8763652.1"/>
    </source>
</evidence>
<protein>
    <submittedName>
        <fullName evidence="2">3424_t:CDS:1</fullName>
    </submittedName>
</protein>
<dbReference type="Proteomes" id="UP000789759">
    <property type="component" value="Unassembled WGS sequence"/>
</dbReference>
<proteinExistence type="predicted"/>
<dbReference type="EMBL" id="CAJVQA010020422">
    <property type="protein sequence ID" value="CAG8763652.1"/>
    <property type="molecule type" value="Genomic_DNA"/>
</dbReference>
<accession>A0A9N9J3R3</accession>
<sequence>NLHESNETLENIEQINKESSLQENLKLPELDDAKDDAHMALEETDPTINRNSNS</sequence>
<comment type="caution">
    <text evidence="2">The sequence shown here is derived from an EMBL/GenBank/DDBJ whole genome shotgun (WGS) entry which is preliminary data.</text>
</comment>
<feature type="compositionally biased region" description="Polar residues" evidence="1">
    <location>
        <begin position="8"/>
        <end position="23"/>
    </location>
</feature>
<dbReference type="AlphaFoldDB" id="A0A9N9J3R3"/>
<evidence type="ECO:0000256" key="1">
    <source>
        <dbReference type="SAM" id="MobiDB-lite"/>
    </source>
</evidence>
<gene>
    <name evidence="2" type="ORF">CPELLU_LOCUS15472</name>
</gene>
<name>A0A9N9J3R3_9GLOM</name>